<dbReference type="AlphaFoldDB" id="A0AAW5V3Q7"/>
<evidence type="ECO:0000313" key="2">
    <source>
        <dbReference type="Proteomes" id="UP001209694"/>
    </source>
</evidence>
<protein>
    <recommendedName>
        <fullName evidence="3">DUF1853 family protein</fullName>
    </recommendedName>
</protein>
<sequence>MWKFPKTIELSISLEHLPVLETKLQERILVWEESGFQNFHPYQVSAWKTKPEALSHSSVSFDFLYEFSNFESIFFFLFPKSFEKKSKSHLTDILRSYIENKTNPKNKLTFWESIEQWRKKPLQLELGNVTIVNASLDMDGLENPIDHRHLQMVSGASKLLLRIGYLKGIQYKFHHKTFKPPYPKFGECYIKTRDTHLDKSLGKVYFSFLGYLFENQSDEYLLPYFGLNQLVPSPIRSQIPNEIWNQWIEGETTNWIESNVNGEEYEFRPVYQVSTSSQHHLK</sequence>
<dbReference type="EMBL" id="JAMQQD010000002">
    <property type="protein sequence ID" value="MCW7515093.1"/>
    <property type="molecule type" value="Genomic_DNA"/>
</dbReference>
<accession>A0AAW5V3Q7</accession>
<evidence type="ECO:0000313" key="1">
    <source>
        <dbReference type="EMBL" id="MCW7515093.1"/>
    </source>
</evidence>
<proteinExistence type="predicted"/>
<gene>
    <name evidence="1" type="ORF">ND810_07985</name>
</gene>
<comment type="caution">
    <text evidence="1">The sequence shown here is derived from an EMBL/GenBank/DDBJ whole genome shotgun (WGS) entry which is preliminary data.</text>
</comment>
<evidence type="ECO:0008006" key="3">
    <source>
        <dbReference type="Google" id="ProtNLM"/>
    </source>
</evidence>
<dbReference type="Proteomes" id="UP001209694">
    <property type="component" value="Unassembled WGS sequence"/>
</dbReference>
<organism evidence="1 2">
    <name type="scientific">Leptospira levettii</name>
    <dbReference type="NCBI Taxonomy" id="2023178"/>
    <lineage>
        <taxon>Bacteria</taxon>
        <taxon>Pseudomonadati</taxon>
        <taxon>Spirochaetota</taxon>
        <taxon>Spirochaetia</taxon>
        <taxon>Leptospirales</taxon>
        <taxon>Leptospiraceae</taxon>
        <taxon>Leptospira</taxon>
    </lineage>
</organism>
<reference evidence="1" key="1">
    <citation type="submission" date="2022-06" db="EMBL/GenBank/DDBJ databases">
        <title>Leptospira isolates from biofilms formed at urban environments.</title>
        <authorList>
            <person name="Ribeiro P.S."/>
            <person name="Sousa T."/>
            <person name="Carvalho N."/>
            <person name="Aburjaile F."/>
            <person name="Neves F."/>
            <person name="Oliveira D."/>
            <person name="Blanco L."/>
            <person name="Lima J."/>
            <person name="Costa F."/>
            <person name="Brenig B."/>
            <person name="Soares S."/>
            <person name="Ramos R."/>
            <person name="Goes-Neto A."/>
            <person name="Matiuzzi M."/>
            <person name="Azevedo V."/>
            <person name="Ristow P."/>
        </authorList>
    </citation>
    <scope>NUCLEOTIDE SEQUENCE</scope>
    <source>
        <strain evidence="1">VSF7</strain>
    </source>
</reference>
<name>A0AAW5V3Q7_9LEPT</name>
<dbReference type="RefSeq" id="WP_265355413.1">
    <property type="nucleotide sequence ID" value="NZ_JAMQPS010000001.1"/>
</dbReference>